<dbReference type="GO" id="GO:0070847">
    <property type="term" value="C:core mediator complex"/>
    <property type="evidence" value="ECO:0007669"/>
    <property type="project" value="TreeGrafter"/>
</dbReference>
<comment type="subcellular location">
    <subcellularLocation>
        <location evidence="1 8">Nucleus</location>
    </subcellularLocation>
</comment>
<name>A0AB34G5Y7_9HYPO</name>
<organism evidence="10 11">
    <name type="scientific">Purpureocillium lavendulum</name>
    <dbReference type="NCBI Taxonomy" id="1247861"/>
    <lineage>
        <taxon>Eukaryota</taxon>
        <taxon>Fungi</taxon>
        <taxon>Dikarya</taxon>
        <taxon>Ascomycota</taxon>
        <taxon>Pezizomycotina</taxon>
        <taxon>Sordariomycetes</taxon>
        <taxon>Hypocreomycetidae</taxon>
        <taxon>Hypocreales</taxon>
        <taxon>Ophiocordycipitaceae</taxon>
        <taxon>Purpureocillium</taxon>
    </lineage>
</organism>
<evidence type="ECO:0000256" key="9">
    <source>
        <dbReference type="SAM" id="MobiDB-lite"/>
    </source>
</evidence>
<evidence type="ECO:0000256" key="8">
    <source>
        <dbReference type="RuleBase" id="RU364140"/>
    </source>
</evidence>
<dbReference type="EMBL" id="JAQHRD010000001">
    <property type="protein sequence ID" value="KAJ6446829.1"/>
    <property type="molecule type" value="Genomic_DNA"/>
</dbReference>
<comment type="subunit">
    <text evidence="8">Component of the Mediator complex.</text>
</comment>
<sequence length="633" mass="68584">MATNSGPPLSLRPFPVADRQPSNLAEFIVRVNAGPGGFRSLTEDKLREQIKVEENPEDEAEQEDVDMSDVAGDDEAATKDPNLARMEVLKNVDMASNIAMLTLDSLSLLLSKQNPTQASVTLSQQLRDMVGIGTLGADKLDEPNVNESKTKSQEEVATGWTLMEINKTRNAAEAASSFLEREVETEGRYWEDVMSVKKAGWSMCKVPQERHTLGVRFGFSEAALEFKNNGLAPMRRCDEGSVELDLGRLGGVSEGLVVTFEKDGKVVGRSVPRRRSVDDPSLESRVLEARNTIFSQELWHELTREARTLAAYDVRLQGTRLTCQIDESSKITIELLPLEACPAADDTLPDNATTEMMLQSLHILLSYAHRYNELLRTRPIPPHVSRSRGQQTYALLRPILARIKSILSIKACTAYVGDLVGALQKAGLPASFVLHTPQASSAEPGASGPNQQSGAQTLVRNMLQPLEFTVKLTILDGTSLTIRGRTFLFPFTATYYHVLLPPSSPLQPAATPFADGYSDLGALSDYVHTAVARTLAAHSLSYLAASSAEISGEWALDVIGTTIQDADADRPGLHFAVCDVDAAPTVVLTSVAAGEPSGKAGQTSWMWAKHGNAAGETRKLEAVVEELASTATS</sequence>
<dbReference type="PANTHER" id="PTHR13114">
    <property type="entry name" value="MEDIATOR OF RNA POLYMERASE II TRANSCRIPTION SUBUNIT 17"/>
    <property type="match status" value="1"/>
</dbReference>
<dbReference type="PANTHER" id="PTHR13114:SF7">
    <property type="entry name" value="MEDIATOR OF RNA POLYMERASE II TRANSCRIPTION SUBUNIT 17"/>
    <property type="match status" value="1"/>
</dbReference>
<dbReference type="GO" id="GO:0006357">
    <property type="term" value="P:regulation of transcription by RNA polymerase II"/>
    <property type="evidence" value="ECO:0007669"/>
    <property type="project" value="InterPro"/>
</dbReference>
<dbReference type="InterPro" id="IPR019313">
    <property type="entry name" value="Mediator_Med17"/>
</dbReference>
<keyword evidence="5 8" id="KW-0804">Transcription</keyword>
<keyword evidence="6 8" id="KW-0539">Nucleus</keyword>
<feature type="region of interest" description="Disordered" evidence="9">
    <location>
        <begin position="52"/>
        <end position="76"/>
    </location>
</feature>
<protein>
    <recommendedName>
        <fullName evidence="3 8">Mediator of RNA polymerase II transcription subunit 17</fullName>
    </recommendedName>
    <alternativeName>
        <fullName evidence="7 8">Mediator complex subunit 17</fullName>
    </alternativeName>
</protein>
<evidence type="ECO:0000313" key="11">
    <source>
        <dbReference type="Proteomes" id="UP001163105"/>
    </source>
</evidence>
<proteinExistence type="inferred from homology"/>
<dbReference type="Gene3D" id="6.10.250.2620">
    <property type="match status" value="1"/>
</dbReference>
<evidence type="ECO:0000256" key="2">
    <source>
        <dbReference type="ARBA" id="ARBA00005635"/>
    </source>
</evidence>
<accession>A0AB34G5Y7</accession>
<keyword evidence="11" id="KW-1185">Reference proteome</keyword>
<keyword evidence="8" id="KW-0010">Activator</keyword>
<dbReference type="GO" id="GO:0016592">
    <property type="term" value="C:mediator complex"/>
    <property type="evidence" value="ECO:0007669"/>
    <property type="project" value="InterPro"/>
</dbReference>
<evidence type="ECO:0000256" key="1">
    <source>
        <dbReference type="ARBA" id="ARBA00004123"/>
    </source>
</evidence>
<reference evidence="10" key="1">
    <citation type="submission" date="2023-01" db="EMBL/GenBank/DDBJ databases">
        <title>The growth and conidiation of Purpureocillium lavendulum are regulated by nitrogen source and histone H3K14 acetylation.</title>
        <authorList>
            <person name="Tang P."/>
            <person name="Han J."/>
            <person name="Zhang C."/>
            <person name="Tang P."/>
            <person name="Qi F."/>
            <person name="Zhang K."/>
            <person name="Liang L."/>
        </authorList>
    </citation>
    <scope>NUCLEOTIDE SEQUENCE</scope>
    <source>
        <strain evidence="10">YMF1.00683</strain>
    </source>
</reference>
<dbReference type="GO" id="GO:0003712">
    <property type="term" value="F:transcription coregulator activity"/>
    <property type="evidence" value="ECO:0007669"/>
    <property type="project" value="InterPro"/>
</dbReference>
<dbReference type="AlphaFoldDB" id="A0AB34G5Y7"/>
<comment type="function">
    <text evidence="8">Component of the Mediator complex, a coactivator involved in the regulated transcription of nearly all RNA polymerase II-dependent genes. Mediator functions as a bridge to convey information from gene-specific regulatory proteins to the basal RNA polymerase II transcription machinery. Mediator is recruited to promoters by direct interactions with regulatory proteins and serves as a scaffold for the assembly of a functional preinitiation complex with RNA polymerase II and the general transcription factors.</text>
</comment>
<evidence type="ECO:0000256" key="5">
    <source>
        <dbReference type="ARBA" id="ARBA00023163"/>
    </source>
</evidence>
<evidence type="ECO:0000256" key="7">
    <source>
        <dbReference type="ARBA" id="ARBA00032014"/>
    </source>
</evidence>
<comment type="similarity">
    <text evidence="2 8">Belongs to the Mediator complex subunit 17 family.</text>
</comment>
<gene>
    <name evidence="10" type="primary">SRB4</name>
    <name evidence="8" type="synonym">MED17</name>
    <name evidence="10" type="ORF">O9K51_01602</name>
</gene>
<comment type="caution">
    <text evidence="10">The sequence shown here is derived from an EMBL/GenBank/DDBJ whole genome shotgun (WGS) entry which is preliminary data.</text>
</comment>
<evidence type="ECO:0000256" key="6">
    <source>
        <dbReference type="ARBA" id="ARBA00023242"/>
    </source>
</evidence>
<feature type="compositionally biased region" description="Acidic residues" evidence="9">
    <location>
        <begin position="55"/>
        <end position="75"/>
    </location>
</feature>
<dbReference type="Pfam" id="PF10156">
    <property type="entry name" value="Med17"/>
    <property type="match status" value="1"/>
</dbReference>
<dbReference type="Proteomes" id="UP001163105">
    <property type="component" value="Unassembled WGS sequence"/>
</dbReference>
<evidence type="ECO:0000256" key="3">
    <source>
        <dbReference type="ARBA" id="ARBA00019610"/>
    </source>
</evidence>
<evidence type="ECO:0000256" key="4">
    <source>
        <dbReference type="ARBA" id="ARBA00023015"/>
    </source>
</evidence>
<keyword evidence="4 8" id="KW-0805">Transcription regulation</keyword>
<evidence type="ECO:0000313" key="10">
    <source>
        <dbReference type="EMBL" id="KAJ6446829.1"/>
    </source>
</evidence>